<dbReference type="Pfam" id="PF00111">
    <property type="entry name" value="Fer2"/>
    <property type="match status" value="1"/>
</dbReference>
<protein>
    <submittedName>
        <fullName evidence="8">Xanthine dehydrogenase small subunit</fullName>
    </submittedName>
</protein>
<dbReference type="InterPro" id="IPR016166">
    <property type="entry name" value="FAD-bd_PCMH"/>
</dbReference>
<dbReference type="GO" id="GO:0005506">
    <property type="term" value="F:iron ion binding"/>
    <property type="evidence" value="ECO:0007669"/>
    <property type="project" value="InterPro"/>
</dbReference>
<dbReference type="Gene3D" id="3.30.465.10">
    <property type="match status" value="1"/>
</dbReference>
<dbReference type="PANTHER" id="PTHR45444">
    <property type="entry name" value="XANTHINE DEHYDROGENASE"/>
    <property type="match status" value="1"/>
</dbReference>
<dbReference type="Gene3D" id="3.10.20.30">
    <property type="match status" value="1"/>
</dbReference>
<dbReference type="GO" id="GO:0051537">
    <property type="term" value="F:2 iron, 2 sulfur cluster binding"/>
    <property type="evidence" value="ECO:0007669"/>
    <property type="project" value="InterPro"/>
</dbReference>
<reference evidence="9" key="1">
    <citation type="submission" date="2016-03" db="EMBL/GenBank/DDBJ databases">
        <authorList>
            <person name="Ma C."/>
            <person name="Zhou S."/>
            <person name="Yang G."/>
        </authorList>
    </citation>
    <scope>NUCLEOTIDE SEQUENCE [LARGE SCALE GENOMIC DNA]</scope>
    <source>
        <strain evidence="9">SgZ-1</strain>
    </source>
</reference>
<dbReference type="Pfam" id="PF00941">
    <property type="entry name" value="FAD_binding_5"/>
    <property type="match status" value="1"/>
</dbReference>
<keyword evidence="2" id="KW-0479">Metal-binding</keyword>
<dbReference type="SUPFAM" id="SSF47741">
    <property type="entry name" value="CO dehydrogenase ISP C-domain like"/>
    <property type="match status" value="1"/>
</dbReference>
<dbReference type="CDD" id="cd00207">
    <property type="entry name" value="fer2"/>
    <property type="match status" value="1"/>
</dbReference>
<accession>A0A140ICT0</accession>
<dbReference type="InterPro" id="IPR002346">
    <property type="entry name" value="Mopterin_DH_FAD-bd"/>
</dbReference>
<proteinExistence type="predicted"/>
<dbReference type="InterPro" id="IPR016169">
    <property type="entry name" value="FAD-bd_PCMH_sub2"/>
</dbReference>
<evidence type="ECO:0000256" key="1">
    <source>
        <dbReference type="ARBA" id="ARBA00022630"/>
    </source>
</evidence>
<keyword evidence="3" id="KW-0274">FAD</keyword>
<dbReference type="NCBIfam" id="TIGR02963">
    <property type="entry name" value="xanthine_xdhA"/>
    <property type="match status" value="1"/>
</dbReference>
<dbReference type="InterPro" id="IPR005107">
    <property type="entry name" value="CO_DH_flav_C"/>
</dbReference>
<dbReference type="Pfam" id="PF01799">
    <property type="entry name" value="Fer2_2"/>
    <property type="match status" value="1"/>
</dbReference>
<dbReference type="InterPro" id="IPR002888">
    <property type="entry name" value="2Fe-2S-bd"/>
</dbReference>
<evidence type="ECO:0000256" key="5">
    <source>
        <dbReference type="ARBA" id="ARBA00023004"/>
    </source>
</evidence>
<dbReference type="InterPro" id="IPR012175">
    <property type="entry name" value="Xanth_DH_ssu_bac"/>
</dbReference>
<dbReference type="GO" id="GO:0004854">
    <property type="term" value="F:xanthine dehydrogenase activity"/>
    <property type="evidence" value="ECO:0007669"/>
    <property type="project" value="InterPro"/>
</dbReference>
<dbReference type="GO" id="GO:0071949">
    <property type="term" value="F:FAD binding"/>
    <property type="evidence" value="ECO:0007669"/>
    <property type="project" value="InterPro"/>
</dbReference>
<keyword evidence="1" id="KW-0285">Flavoprotein</keyword>
<name>A0A140ICT0_9RHOO</name>
<dbReference type="InterPro" id="IPR036884">
    <property type="entry name" value="2Fe-2S-bd_dom_sf"/>
</dbReference>
<dbReference type="SMART" id="SM01092">
    <property type="entry name" value="CO_deh_flav_C"/>
    <property type="match status" value="1"/>
</dbReference>
<sequence length="508" mass="54072">MNRAAAPSRPIRLLLNDEAVEIADCAPSRSLLAWLRESRGLRGTKEGCAEGDCGACTVVVGELDPSAPDGVRLAALNACIQFLPALDGKAVFTVEGIRAADGSLHPAQQAMIDCHGSQCGFCTPGFVMSLWAHYTNASADASRPPTEAARSALSGNLCRCTGYRPILDAAQRMFELPAAAFDRAALRDRLRSLDTGAPLDLHHPAGRFRAPRTLDALLAARAESPNATLLAGCTDIGLWVTKQLRDLADVIHLGTVDELKRIDVHDGRLRIGAGASLTAAWSALVAHWPQLAEIAERFASPPIRNAGTLGGNVANGSPIGDSMPALIALGASVELASVRGRRRLPLEALYMGYRQTAMMPDELLTAIEVPLPDAGQVFRSYKLAKRFDSDISAVCAAFALRFAPAASSAVPRIDDARIAFGGMAATPRRATVAEAALAGQPWSEATVRAAMAALDADYAPLTDLRASADYRRRVARNLLWRLWLETRPQDPLPGTATRVSALREGAPR</sequence>
<keyword evidence="4" id="KW-0560">Oxidoreductase</keyword>
<dbReference type="RefSeq" id="WP_048708621.1">
    <property type="nucleotide sequence ID" value="NZ_CP014646.1"/>
</dbReference>
<dbReference type="SUPFAM" id="SSF55447">
    <property type="entry name" value="CO dehydrogenase flavoprotein C-terminal domain-like"/>
    <property type="match status" value="1"/>
</dbReference>
<organism evidence="8 9">
    <name type="scientific">Thauera humireducens</name>
    <dbReference type="NCBI Taxonomy" id="1134435"/>
    <lineage>
        <taxon>Bacteria</taxon>
        <taxon>Pseudomonadati</taxon>
        <taxon>Pseudomonadota</taxon>
        <taxon>Betaproteobacteria</taxon>
        <taxon>Rhodocyclales</taxon>
        <taxon>Zoogloeaceae</taxon>
        <taxon>Thauera</taxon>
    </lineage>
</organism>
<evidence type="ECO:0000259" key="7">
    <source>
        <dbReference type="PROSITE" id="PS51387"/>
    </source>
</evidence>
<dbReference type="PROSITE" id="PS51085">
    <property type="entry name" value="2FE2S_FER_2"/>
    <property type="match status" value="1"/>
</dbReference>
<evidence type="ECO:0000256" key="3">
    <source>
        <dbReference type="ARBA" id="ARBA00022827"/>
    </source>
</evidence>
<dbReference type="InterPro" id="IPR001041">
    <property type="entry name" value="2Fe-2S_ferredoxin-type"/>
</dbReference>
<feature type="domain" description="FAD-binding PCMH-type" evidence="7">
    <location>
        <begin position="201"/>
        <end position="374"/>
    </location>
</feature>
<gene>
    <name evidence="8" type="ORF">AC731_000435</name>
</gene>
<keyword evidence="9" id="KW-1185">Reference proteome</keyword>
<dbReference type="InterPro" id="IPR016167">
    <property type="entry name" value="FAD-bd_PCMH_sub1"/>
</dbReference>
<evidence type="ECO:0000259" key="6">
    <source>
        <dbReference type="PROSITE" id="PS51085"/>
    </source>
</evidence>
<dbReference type="AlphaFoldDB" id="A0A140ICT0"/>
<dbReference type="Gene3D" id="3.30.390.50">
    <property type="entry name" value="CO dehydrogenase flavoprotein, C-terminal domain"/>
    <property type="match status" value="1"/>
</dbReference>
<dbReference type="SUPFAM" id="SSF56176">
    <property type="entry name" value="FAD-binding/transporter-associated domain-like"/>
    <property type="match status" value="1"/>
</dbReference>
<dbReference type="InterPro" id="IPR006058">
    <property type="entry name" value="2Fe2S_fd_BS"/>
</dbReference>
<evidence type="ECO:0000313" key="8">
    <source>
        <dbReference type="EMBL" id="AMO35555.1"/>
    </source>
</evidence>
<dbReference type="InterPro" id="IPR014307">
    <property type="entry name" value="Xanthine_DH_ssu"/>
</dbReference>
<feature type="domain" description="2Fe-2S ferredoxin-type" evidence="6">
    <location>
        <begin position="9"/>
        <end position="97"/>
    </location>
</feature>
<dbReference type="Gene3D" id="3.30.43.10">
    <property type="entry name" value="Uridine Diphospho-n-acetylenolpyruvylglucosamine Reductase, domain 2"/>
    <property type="match status" value="1"/>
</dbReference>
<evidence type="ECO:0000313" key="9">
    <source>
        <dbReference type="Proteomes" id="UP000036902"/>
    </source>
</evidence>
<dbReference type="InterPro" id="IPR012675">
    <property type="entry name" value="Beta-grasp_dom_sf"/>
</dbReference>
<dbReference type="STRING" id="1134435.AC731_000435"/>
<dbReference type="KEGG" id="thu:AC731_000435"/>
<evidence type="ECO:0000256" key="2">
    <source>
        <dbReference type="ARBA" id="ARBA00022723"/>
    </source>
</evidence>
<dbReference type="EMBL" id="CP014646">
    <property type="protein sequence ID" value="AMO35555.1"/>
    <property type="molecule type" value="Genomic_DNA"/>
</dbReference>
<dbReference type="InterPro" id="IPR016208">
    <property type="entry name" value="Ald_Oxase/xanthine_DH-like"/>
</dbReference>
<keyword evidence="5" id="KW-0408">Iron</keyword>
<dbReference type="PANTHER" id="PTHR45444:SF3">
    <property type="entry name" value="XANTHINE DEHYDROGENASE"/>
    <property type="match status" value="1"/>
</dbReference>
<dbReference type="InterPro" id="IPR036318">
    <property type="entry name" value="FAD-bd_PCMH-like_sf"/>
</dbReference>
<evidence type="ECO:0000256" key="4">
    <source>
        <dbReference type="ARBA" id="ARBA00023002"/>
    </source>
</evidence>
<dbReference type="SUPFAM" id="SSF54292">
    <property type="entry name" value="2Fe-2S ferredoxin-like"/>
    <property type="match status" value="1"/>
</dbReference>
<dbReference type="Proteomes" id="UP000036902">
    <property type="component" value="Chromosome"/>
</dbReference>
<dbReference type="Gene3D" id="1.10.150.120">
    <property type="entry name" value="[2Fe-2S]-binding domain"/>
    <property type="match status" value="1"/>
</dbReference>
<dbReference type="InterPro" id="IPR036010">
    <property type="entry name" value="2Fe-2S_ferredoxin-like_sf"/>
</dbReference>
<dbReference type="PIRSF" id="PIRSF036557">
    <property type="entry name" value="XdhA_RC"/>
    <property type="match status" value="1"/>
</dbReference>
<dbReference type="PROSITE" id="PS51387">
    <property type="entry name" value="FAD_PCMH"/>
    <property type="match status" value="1"/>
</dbReference>
<dbReference type="Pfam" id="PF03450">
    <property type="entry name" value="CO_deh_flav_C"/>
    <property type="match status" value="1"/>
</dbReference>
<dbReference type="InterPro" id="IPR036683">
    <property type="entry name" value="CO_DH_flav_C_dom_sf"/>
</dbReference>
<dbReference type="PROSITE" id="PS00197">
    <property type="entry name" value="2FE2S_FER_1"/>
    <property type="match status" value="1"/>
</dbReference>